<dbReference type="InterPro" id="IPR012337">
    <property type="entry name" value="RNaseH-like_sf"/>
</dbReference>
<feature type="non-terminal residue" evidence="3">
    <location>
        <position position="388"/>
    </location>
</feature>
<dbReference type="InterPro" id="IPR054353">
    <property type="entry name" value="IstA-like_C"/>
</dbReference>
<comment type="similarity">
    <text evidence="1">Belongs to the transposase IS21/IS408/IS1162 family.</text>
</comment>
<dbReference type="GO" id="GO:0015074">
    <property type="term" value="P:DNA integration"/>
    <property type="evidence" value="ECO:0007669"/>
    <property type="project" value="InterPro"/>
</dbReference>
<dbReference type="HOGENOM" id="CLU_020626_8_0_10"/>
<proteinExistence type="inferred from homology"/>
<gene>
    <name evidence="3" type="ORF">HMPREF0971_00018</name>
</gene>
<dbReference type="PANTHER" id="PTHR35004:SF8">
    <property type="entry name" value="TRANSPOSASE RV3428C-RELATED"/>
    <property type="match status" value="1"/>
</dbReference>
<dbReference type="InterPro" id="IPR001584">
    <property type="entry name" value="Integrase_cat-core"/>
</dbReference>
<name>D1QM36_9BACT</name>
<evidence type="ECO:0000313" key="4">
    <source>
        <dbReference type="Proteomes" id="UP000004079"/>
    </source>
</evidence>
<comment type="caution">
    <text evidence="3">The sequence shown here is derived from an EMBL/GenBank/DDBJ whole genome shotgun (WGS) entry which is preliminary data.</text>
</comment>
<dbReference type="SUPFAM" id="SSF53098">
    <property type="entry name" value="Ribonuclease H-like"/>
    <property type="match status" value="1"/>
</dbReference>
<feature type="domain" description="Integrase catalytic" evidence="2">
    <location>
        <begin position="132"/>
        <end position="330"/>
    </location>
</feature>
<dbReference type="InterPro" id="IPR036397">
    <property type="entry name" value="RNaseH_sf"/>
</dbReference>
<dbReference type="GO" id="GO:0003676">
    <property type="term" value="F:nucleic acid binding"/>
    <property type="evidence" value="ECO:0007669"/>
    <property type="project" value="InterPro"/>
</dbReference>
<dbReference type="STRING" id="649760.HMPREF0971_00018"/>
<dbReference type="Proteomes" id="UP000004079">
    <property type="component" value="Unassembled WGS sequence"/>
</dbReference>
<sequence>MQMNKRIKNILRCYAAGMGIKETASTFHTSRNTVRKYVRLFLSSRKSIDQLLSLSEEQLHEMFGGTESRRREPSSKRIELEALLPGYVSRLTRKGMSVRKLFKEYHSEYPDGLQLSSFKRAVRQYKSHIKVVGHVEHYAADQMYVDFAGDRLEVVDEMTGETKKAEVFVAILPFSHYTYCEAVWSQRKEDLIKGCENAMLYFEEAPAAIVPDNLKAAVTRSDRNEPVINDDFAAFAEHYGCAVYPARVRHPKDKALVENAVKLLYRSVYLDIEGMTFSSLDDLNAAIHVSLNDFNEKVMAGREASRKEMFLRGEKDYLRPLPLKRYVMKEKKLMTVGRNSYVSLFKHHYSVPKEHVGKRVTILYDADTVEIYCGMNLVAIHDRCDNTL</sequence>
<dbReference type="EMBL" id="ACUZ02000002">
    <property type="protein sequence ID" value="EFB33617.1"/>
    <property type="molecule type" value="Genomic_DNA"/>
</dbReference>
<dbReference type="AlphaFoldDB" id="D1QM36"/>
<dbReference type="PROSITE" id="PS50994">
    <property type="entry name" value="INTEGRASE"/>
    <property type="match status" value="1"/>
</dbReference>
<dbReference type="Gene3D" id="3.30.420.10">
    <property type="entry name" value="Ribonuclease H-like superfamily/Ribonuclease H"/>
    <property type="match status" value="1"/>
</dbReference>
<dbReference type="Pfam" id="PF00665">
    <property type="entry name" value="rve"/>
    <property type="match status" value="1"/>
</dbReference>
<dbReference type="NCBIfam" id="NF033546">
    <property type="entry name" value="transpos_IS21"/>
    <property type="match status" value="1"/>
</dbReference>
<dbReference type="Pfam" id="PF22483">
    <property type="entry name" value="Mu-transpos_C_2"/>
    <property type="match status" value="1"/>
</dbReference>
<organism evidence="3 4">
    <name type="scientific">Segatella oris F0302</name>
    <dbReference type="NCBI Taxonomy" id="649760"/>
    <lineage>
        <taxon>Bacteria</taxon>
        <taxon>Pseudomonadati</taxon>
        <taxon>Bacteroidota</taxon>
        <taxon>Bacteroidia</taxon>
        <taxon>Bacteroidales</taxon>
        <taxon>Prevotellaceae</taxon>
        <taxon>Segatella</taxon>
    </lineage>
</organism>
<evidence type="ECO:0000256" key="1">
    <source>
        <dbReference type="ARBA" id="ARBA00009277"/>
    </source>
</evidence>
<protein>
    <submittedName>
        <fullName evidence="3">Integrase core domain protein</fullName>
    </submittedName>
</protein>
<evidence type="ECO:0000313" key="3">
    <source>
        <dbReference type="EMBL" id="EFB33617.1"/>
    </source>
</evidence>
<reference evidence="3 4" key="1">
    <citation type="submission" date="2009-11" db="EMBL/GenBank/DDBJ databases">
        <authorList>
            <person name="Weinstock G."/>
            <person name="Sodergren E."/>
            <person name="Clifton S."/>
            <person name="Fulton L."/>
            <person name="Fulton B."/>
            <person name="Courtney L."/>
            <person name="Fronick C."/>
            <person name="Harrison M."/>
            <person name="Strong C."/>
            <person name="Farmer C."/>
            <person name="Delahaunty K."/>
            <person name="Markovic C."/>
            <person name="Hall O."/>
            <person name="Minx P."/>
            <person name="Tomlinson C."/>
            <person name="Mitreva M."/>
            <person name="Nelson J."/>
            <person name="Hou S."/>
            <person name="Wollam A."/>
            <person name="Pepin K.H."/>
            <person name="Johnson M."/>
            <person name="Bhonagiri V."/>
            <person name="Nash W.E."/>
            <person name="Warren W."/>
            <person name="Chinwalla A."/>
            <person name="Mardis E.R."/>
            <person name="Wilson R.K."/>
        </authorList>
    </citation>
    <scope>NUCLEOTIDE SEQUENCE [LARGE SCALE GENOMIC DNA]</scope>
    <source>
        <strain evidence="3 4">F0302</strain>
    </source>
</reference>
<accession>D1QM36</accession>
<dbReference type="PANTHER" id="PTHR35004">
    <property type="entry name" value="TRANSPOSASE RV3428C-RELATED"/>
    <property type="match status" value="1"/>
</dbReference>
<evidence type="ECO:0000259" key="2">
    <source>
        <dbReference type="PROSITE" id="PS50994"/>
    </source>
</evidence>